<sequence>MKMKRRIPELARDGGYEFIKNAVLRVQQITTSFYLIWSFRSYKLNIAGSKYKRYLNDNN</sequence>
<name>A0A1E3XBM4_9BACT</name>
<reference evidence="1 2" key="1">
    <citation type="submission" date="2016-07" db="EMBL/GenBank/DDBJ databases">
        <title>Draft genome of Scalindua rubra, obtained from a brine-seawater interface in the Red Sea, sheds light on salt adaptation in anammox bacteria.</title>
        <authorList>
            <person name="Speth D.R."/>
            <person name="Lagkouvardos I."/>
            <person name="Wang Y."/>
            <person name="Qian P.-Y."/>
            <person name="Dutilh B.E."/>
            <person name="Jetten M.S."/>
        </authorList>
    </citation>
    <scope>NUCLEOTIDE SEQUENCE [LARGE SCALE GENOMIC DNA]</scope>
    <source>
        <strain evidence="1">BSI-1</strain>
    </source>
</reference>
<dbReference type="AlphaFoldDB" id="A0A1E3XBM4"/>
<dbReference type="EMBL" id="MAYW01000041">
    <property type="protein sequence ID" value="ODS33000.1"/>
    <property type="molecule type" value="Genomic_DNA"/>
</dbReference>
<protein>
    <submittedName>
        <fullName evidence="1">Uncharacterized protein</fullName>
    </submittedName>
</protein>
<organism evidence="1 2">
    <name type="scientific">Candidatus Scalindua rubra</name>
    <dbReference type="NCBI Taxonomy" id="1872076"/>
    <lineage>
        <taxon>Bacteria</taxon>
        <taxon>Pseudomonadati</taxon>
        <taxon>Planctomycetota</taxon>
        <taxon>Candidatus Brocadiia</taxon>
        <taxon>Candidatus Brocadiales</taxon>
        <taxon>Candidatus Scalinduaceae</taxon>
        <taxon>Candidatus Scalindua</taxon>
    </lineage>
</organism>
<gene>
    <name evidence="1" type="ORF">SCARUB_01877</name>
</gene>
<accession>A0A1E3XBM4</accession>
<comment type="caution">
    <text evidence="1">The sequence shown here is derived from an EMBL/GenBank/DDBJ whole genome shotgun (WGS) entry which is preliminary data.</text>
</comment>
<evidence type="ECO:0000313" key="2">
    <source>
        <dbReference type="Proteomes" id="UP000094056"/>
    </source>
</evidence>
<dbReference type="Proteomes" id="UP000094056">
    <property type="component" value="Unassembled WGS sequence"/>
</dbReference>
<proteinExistence type="predicted"/>
<evidence type="ECO:0000313" key="1">
    <source>
        <dbReference type="EMBL" id="ODS33000.1"/>
    </source>
</evidence>